<proteinExistence type="predicted"/>
<sequence>MLITRYPHLQFNPLTASEMELIFDICSKPTDKTEDVKRFVDLSDFTGKYTQDVINSHRVGGHTH</sequence>
<reference evidence="1 2" key="1">
    <citation type="submission" date="2016-11" db="EMBL/GenBank/DDBJ databases">
        <authorList>
            <person name="Jaros S."/>
            <person name="Januszkiewicz K."/>
            <person name="Wedrychowicz H."/>
        </authorList>
    </citation>
    <scope>NUCLEOTIDE SEQUENCE [LARGE SCALE GENOMIC DNA]</scope>
    <source>
        <strain evidence="1">NVI 5450</strain>
    </source>
</reference>
<evidence type="ECO:0000313" key="2">
    <source>
        <dbReference type="Proteomes" id="UP000183794"/>
    </source>
</evidence>
<name>A0A1L0AJL7_9GAMM</name>
<evidence type="ECO:0000313" key="1">
    <source>
        <dbReference type="EMBL" id="SGZ17377.1"/>
    </source>
</evidence>
<protein>
    <submittedName>
        <fullName evidence="1">Uncharacterized protein</fullName>
    </submittedName>
</protein>
<dbReference type="EMBL" id="FPLD01000131">
    <property type="protein sequence ID" value="SGZ17377.1"/>
    <property type="molecule type" value="Genomic_DNA"/>
</dbReference>
<accession>A0A1L0AJL7</accession>
<dbReference type="AlphaFoldDB" id="A0A1L0AJL7"/>
<organism evidence="1 2">
    <name type="scientific">Moritella viscosa</name>
    <dbReference type="NCBI Taxonomy" id="80854"/>
    <lineage>
        <taxon>Bacteria</taxon>
        <taxon>Pseudomonadati</taxon>
        <taxon>Pseudomonadota</taxon>
        <taxon>Gammaproteobacteria</taxon>
        <taxon>Alteromonadales</taxon>
        <taxon>Moritellaceae</taxon>
        <taxon>Moritella</taxon>
    </lineage>
</organism>
<dbReference type="Proteomes" id="UP000183794">
    <property type="component" value="Unassembled WGS sequence"/>
</dbReference>
<gene>
    <name evidence="1" type="ORF">NVI5450_4511</name>
</gene>